<dbReference type="Proteomes" id="UP000321891">
    <property type="component" value="Unassembled WGS sequence"/>
</dbReference>
<dbReference type="SUPFAM" id="SSF81901">
    <property type="entry name" value="HCP-like"/>
    <property type="match status" value="1"/>
</dbReference>
<dbReference type="InterPro" id="IPR006597">
    <property type="entry name" value="Sel1-like"/>
</dbReference>
<reference evidence="2 4" key="2">
    <citation type="submission" date="2019-07" db="EMBL/GenBank/DDBJ databases">
        <title>Whole genome shotgun sequence of Acetobacter cibinongensis NBRC 16605.</title>
        <authorList>
            <person name="Hosoyama A."/>
            <person name="Uohara A."/>
            <person name="Ohji S."/>
            <person name="Ichikawa N."/>
        </authorList>
    </citation>
    <scope>NUCLEOTIDE SEQUENCE [LARGE SCALE GENOMIC DNA]</scope>
    <source>
        <strain evidence="2 4">NBRC 16605</strain>
    </source>
</reference>
<dbReference type="AlphaFoldDB" id="A0A0D6N2V9"/>
<protein>
    <recommendedName>
        <fullName evidence="5">Sel1 repeat family protein</fullName>
    </recommendedName>
</protein>
<dbReference type="RefSeq" id="WP_048837896.1">
    <property type="nucleotide sequence ID" value="NZ_BAMV01000007.1"/>
</dbReference>
<evidence type="ECO:0000313" key="3">
    <source>
        <dbReference type="Proteomes" id="UP000032671"/>
    </source>
</evidence>
<evidence type="ECO:0000313" key="2">
    <source>
        <dbReference type="EMBL" id="GEL59379.1"/>
    </source>
</evidence>
<dbReference type="PANTHER" id="PTHR43628">
    <property type="entry name" value="ACTIVATOR OF C KINASE PROTEIN 1-RELATED"/>
    <property type="match status" value="1"/>
</dbReference>
<dbReference type="Proteomes" id="UP000032671">
    <property type="component" value="Unassembled WGS sequence"/>
</dbReference>
<dbReference type="Gene3D" id="1.25.40.10">
    <property type="entry name" value="Tetratricopeptide repeat domain"/>
    <property type="match status" value="1"/>
</dbReference>
<sequence length="261" mass="28895">MAAYLWKHLFQPRRGAVPPSPSLPDDVEAIRQKAMKGHHLEQVLWGKVLLNSTHVPPDATKARIWFTMAAQAGYGPAHNMLGRCAHFGWGTPKDLLQAADHYEKAAQLGDEWGRYNLGILYMRGIGVQQDLKKALGLFQTAAGNGHAKSMNILARFLEEGWEIEQDRAAALHWYQRSAEGGDYRGQHNHATALADSGQLEEAITWWRKALPNATSDILLAMNHTLGRLENHGDPALYAALQERLKTLPLSSAEPATPTARS</sequence>
<evidence type="ECO:0000313" key="4">
    <source>
        <dbReference type="Proteomes" id="UP000321891"/>
    </source>
</evidence>
<dbReference type="EMBL" id="BJVU01000008">
    <property type="protein sequence ID" value="GEL59379.1"/>
    <property type="molecule type" value="Genomic_DNA"/>
</dbReference>
<accession>A0A0D6N2V9</accession>
<reference evidence="1 3" key="1">
    <citation type="submission" date="2012-11" db="EMBL/GenBank/DDBJ databases">
        <title>Whole genome sequence of Acetobacter cibinongensis 4H-1.</title>
        <authorList>
            <person name="Azuma Y."/>
            <person name="Higashiura N."/>
            <person name="Hirakawa H."/>
            <person name="Matsushita K."/>
        </authorList>
    </citation>
    <scope>NUCLEOTIDE SEQUENCE [LARGE SCALE GENOMIC DNA]</scope>
    <source>
        <strain evidence="1 3">4H-1</strain>
    </source>
</reference>
<dbReference type="STRING" id="1231339.Abci_007_259"/>
<dbReference type="InterPro" id="IPR052945">
    <property type="entry name" value="Mitotic_Regulator"/>
</dbReference>
<dbReference type="SMART" id="SM00671">
    <property type="entry name" value="SEL1"/>
    <property type="match status" value="4"/>
</dbReference>
<evidence type="ECO:0000313" key="1">
    <source>
        <dbReference type="EMBL" id="GAN59856.1"/>
    </source>
</evidence>
<organism evidence="1 3">
    <name type="scientific">Acetobacter cibinongensis</name>
    <dbReference type="NCBI Taxonomy" id="146475"/>
    <lineage>
        <taxon>Bacteria</taxon>
        <taxon>Pseudomonadati</taxon>
        <taxon>Pseudomonadota</taxon>
        <taxon>Alphaproteobacteria</taxon>
        <taxon>Acetobacterales</taxon>
        <taxon>Acetobacteraceae</taxon>
        <taxon>Acetobacter</taxon>
    </lineage>
</organism>
<evidence type="ECO:0008006" key="5">
    <source>
        <dbReference type="Google" id="ProtNLM"/>
    </source>
</evidence>
<dbReference type="PANTHER" id="PTHR43628:SF1">
    <property type="entry name" value="CHITIN SYNTHASE REGULATORY FACTOR 2-RELATED"/>
    <property type="match status" value="1"/>
</dbReference>
<accession>A0A6N3SSD3</accession>
<proteinExistence type="predicted"/>
<gene>
    <name evidence="1" type="ORF">Abci_007_259</name>
    <name evidence="2" type="ORF">ACI01nite_19810</name>
</gene>
<comment type="caution">
    <text evidence="1">The sequence shown here is derived from an EMBL/GenBank/DDBJ whole genome shotgun (WGS) entry which is preliminary data.</text>
</comment>
<dbReference type="Pfam" id="PF08238">
    <property type="entry name" value="Sel1"/>
    <property type="match status" value="4"/>
</dbReference>
<dbReference type="EMBL" id="BAMV01000007">
    <property type="protein sequence ID" value="GAN59856.1"/>
    <property type="molecule type" value="Genomic_DNA"/>
</dbReference>
<keyword evidence="4" id="KW-1185">Reference proteome</keyword>
<name>A0A0D6N2V9_9PROT</name>
<dbReference type="InterPro" id="IPR011990">
    <property type="entry name" value="TPR-like_helical_dom_sf"/>
</dbReference>